<name>A0A1I7RVU7_BURXY</name>
<keyword evidence="2" id="KW-0472">Membrane</keyword>
<feature type="transmembrane region" description="Helical" evidence="2">
    <location>
        <begin position="29"/>
        <end position="57"/>
    </location>
</feature>
<evidence type="ECO:0000256" key="2">
    <source>
        <dbReference type="SAM" id="Phobius"/>
    </source>
</evidence>
<evidence type="ECO:0000313" key="6">
    <source>
        <dbReference type="Proteomes" id="UP000095284"/>
    </source>
</evidence>
<keyword evidence="7" id="KW-1185">Reference proteome</keyword>
<dbReference type="SMR" id="A0A1I7RVU7"/>
<keyword evidence="3" id="KW-0732">Signal</keyword>
<evidence type="ECO:0000313" key="4">
    <source>
        <dbReference type="EMBL" id="CAD5208614.1"/>
    </source>
</evidence>
<evidence type="ECO:0000313" key="5">
    <source>
        <dbReference type="EMBL" id="CAG9082200.1"/>
    </source>
</evidence>
<evidence type="ECO:0000256" key="1">
    <source>
        <dbReference type="SAM" id="MobiDB-lite"/>
    </source>
</evidence>
<feature type="compositionally biased region" description="Low complexity" evidence="1">
    <location>
        <begin position="88"/>
        <end position="103"/>
    </location>
</feature>
<keyword evidence="2" id="KW-1133">Transmembrane helix</keyword>
<proteinExistence type="predicted"/>
<dbReference type="Proteomes" id="UP000659654">
    <property type="component" value="Unassembled WGS sequence"/>
</dbReference>
<reference evidence="8" key="1">
    <citation type="submission" date="2016-11" db="UniProtKB">
        <authorList>
            <consortium name="WormBaseParasite"/>
        </authorList>
    </citation>
    <scope>IDENTIFICATION</scope>
</reference>
<keyword evidence="2" id="KW-0812">Transmembrane</keyword>
<gene>
    <name evidence="4" type="ORF">BXYJ_LOCUS850</name>
</gene>
<dbReference type="AlphaFoldDB" id="A0A1I7RVU7"/>
<protein>
    <submittedName>
        <fullName evidence="4">(pine wood nematode) hypothetical protein</fullName>
    </submittedName>
</protein>
<evidence type="ECO:0000256" key="3">
    <source>
        <dbReference type="SAM" id="SignalP"/>
    </source>
</evidence>
<dbReference type="WBParaSite" id="BXY_0485900.1">
    <property type="protein sequence ID" value="BXY_0485900.1"/>
    <property type="gene ID" value="BXY_0485900"/>
</dbReference>
<dbReference type="Proteomes" id="UP000095284">
    <property type="component" value="Unplaced"/>
</dbReference>
<reference evidence="5" key="2">
    <citation type="submission" date="2020-08" db="EMBL/GenBank/DDBJ databases">
        <authorList>
            <person name="Kikuchi T."/>
        </authorList>
    </citation>
    <scope>NUCLEOTIDE SEQUENCE</scope>
    <source>
        <strain evidence="4">Ka4C1</strain>
    </source>
</reference>
<organism evidence="6 8">
    <name type="scientific">Bursaphelenchus xylophilus</name>
    <name type="common">Pinewood nematode worm</name>
    <name type="synonym">Aphelenchoides xylophilus</name>
    <dbReference type="NCBI Taxonomy" id="6326"/>
    <lineage>
        <taxon>Eukaryota</taxon>
        <taxon>Metazoa</taxon>
        <taxon>Ecdysozoa</taxon>
        <taxon>Nematoda</taxon>
        <taxon>Chromadorea</taxon>
        <taxon>Rhabditida</taxon>
        <taxon>Tylenchina</taxon>
        <taxon>Tylenchomorpha</taxon>
        <taxon>Aphelenchoidea</taxon>
        <taxon>Aphelenchoididae</taxon>
        <taxon>Bursaphelenchus</taxon>
    </lineage>
</organism>
<feature type="signal peptide" evidence="3">
    <location>
        <begin position="1"/>
        <end position="16"/>
    </location>
</feature>
<feature type="region of interest" description="Disordered" evidence="1">
    <location>
        <begin position="85"/>
        <end position="112"/>
    </location>
</feature>
<feature type="chain" id="PRO_5035359435" evidence="3">
    <location>
        <begin position="17"/>
        <end position="112"/>
    </location>
</feature>
<accession>A0A1I7RVU7</accession>
<dbReference type="EMBL" id="CAJFDI010000001">
    <property type="protein sequence ID" value="CAD5208614.1"/>
    <property type="molecule type" value="Genomic_DNA"/>
</dbReference>
<evidence type="ECO:0000313" key="7">
    <source>
        <dbReference type="Proteomes" id="UP000659654"/>
    </source>
</evidence>
<dbReference type="Proteomes" id="UP000582659">
    <property type="component" value="Unassembled WGS sequence"/>
</dbReference>
<evidence type="ECO:0000313" key="8">
    <source>
        <dbReference type="WBParaSite" id="BXY_0485900.1"/>
    </source>
</evidence>
<sequence length="112" mass="12183">MVLWNNLPLLFPLVLAANDDINSEDFGTIVIVLVVIFVGLILFAGIIGAIFSVVSLVSHRKAQSDHKKWDEHKSKVMKKLTPSDYFVTPNTQTTQKTTPEAKTSGAQVSSGG</sequence>
<dbReference type="EMBL" id="CAJFCV020000001">
    <property type="protein sequence ID" value="CAG9082200.1"/>
    <property type="molecule type" value="Genomic_DNA"/>
</dbReference>